<evidence type="ECO:0000313" key="3">
    <source>
        <dbReference type="Proteomes" id="UP000532311"/>
    </source>
</evidence>
<dbReference type="AlphaFoldDB" id="A0A8H6DB30"/>
<accession>A0A8H6DB30</accession>
<reference evidence="2 3" key="1">
    <citation type="submission" date="2020-05" db="EMBL/GenBank/DDBJ databases">
        <title>Identification and distribution of gene clusters putatively required for synthesis of sphingolipid metabolism inhibitors in phylogenetically diverse species of the filamentous fungus Fusarium.</title>
        <authorList>
            <person name="Kim H.-S."/>
            <person name="Busman M."/>
            <person name="Brown D.W."/>
            <person name="Divon H."/>
            <person name="Uhlig S."/>
            <person name="Proctor R.H."/>
        </authorList>
    </citation>
    <scope>NUCLEOTIDE SEQUENCE [LARGE SCALE GENOMIC DNA]</scope>
    <source>
        <strain evidence="2 3">NRRL 26131</strain>
    </source>
</reference>
<evidence type="ECO:0000256" key="1">
    <source>
        <dbReference type="SAM" id="MobiDB-lite"/>
    </source>
</evidence>
<evidence type="ECO:0000313" key="2">
    <source>
        <dbReference type="EMBL" id="KAF5708807.1"/>
    </source>
</evidence>
<dbReference type="EMBL" id="JAAQPF010000262">
    <property type="protein sequence ID" value="KAF5708807.1"/>
    <property type="molecule type" value="Genomic_DNA"/>
</dbReference>
<gene>
    <name evidence="2" type="ORF">FGLOB1_6175</name>
</gene>
<name>A0A8H6DB30_9HYPO</name>
<feature type="region of interest" description="Disordered" evidence="1">
    <location>
        <begin position="1"/>
        <end position="30"/>
    </location>
</feature>
<sequence>MCCGRKDPTSKLSAIPPRSRTPNISSYTEDQKLRQDRIIYNMGWDNMSLSEKKQRAMAETFHDEIHKANDRGECQAVTGRYSTLVFEVVTIFGKVDDFVWCEDSRDMIRACEDFVSRHDIYARLFYVVDKCFF</sequence>
<keyword evidence="3" id="KW-1185">Reference proteome</keyword>
<protein>
    <submittedName>
        <fullName evidence="2">Uncharacterized protein</fullName>
    </submittedName>
</protein>
<proteinExistence type="predicted"/>
<comment type="caution">
    <text evidence="2">The sequence shown here is derived from an EMBL/GenBank/DDBJ whole genome shotgun (WGS) entry which is preliminary data.</text>
</comment>
<dbReference type="Proteomes" id="UP000532311">
    <property type="component" value="Unassembled WGS sequence"/>
</dbReference>
<organism evidence="2 3">
    <name type="scientific">Fusarium globosum</name>
    <dbReference type="NCBI Taxonomy" id="78864"/>
    <lineage>
        <taxon>Eukaryota</taxon>
        <taxon>Fungi</taxon>
        <taxon>Dikarya</taxon>
        <taxon>Ascomycota</taxon>
        <taxon>Pezizomycotina</taxon>
        <taxon>Sordariomycetes</taxon>
        <taxon>Hypocreomycetidae</taxon>
        <taxon>Hypocreales</taxon>
        <taxon>Nectriaceae</taxon>
        <taxon>Fusarium</taxon>
        <taxon>Fusarium fujikuroi species complex</taxon>
    </lineage>
</organism>